<evidence type="ECO:0000256" key="5">
    <source>
        <dbReference type="ARBA" id="ARBA00022692"/>
    </source>
</evidence>
<dbReference type="GO" id="GO:0046872">
    <property type="term" value="F:metal ion binding"/>
    <property type="evidence" value="ECO:0007669"/>
    <property type="project" value="UniProtKB-KW"/>
</dbReference>
<protein>
    <recommendedName>
        <fullName evidence="14">Peptide O-xylosyltransferase</fullName>
    </recommendedName>
</protein>
<name>A0A846WPV6_9ACTN</name>
<dbReference type="GO" id="GO:0030158">
    <property type="term" value="F:protein xylosyltransferase activity"/>
    <property type="evidence" value="ECO:0007669"/>
    <property type="project" value="InterPro"/>
</dbReference>
<feature type="region of interest" description="Disordered" evidence="15">
    <location>
        <begin position="293"/>
        <end position="324"/>
    </location>
</feature>
<keyword evidence="7" id="KW-0256">Endoplasmic reticulum</keyword>
<dbReference type="GO" id="GO:0050650">
    <property type="term" value="P:chondroitin sulfate proteoglycan biosynthetic process"/>
    <property type="evidence" value="ECO:0007669"/>
    <property type="project" value="TreeGrafter"/>
</dbReference>
<keyword evidence="6" id="KW-0479">Metal-binding</keyword>
<evidence type="ECO:0000256" key="11">
    <source>
        <dbReference type="ARBA" id="ARBA00023136"/>
    </source>
</evidence>
<organism evidence="16 17">
    <name type="scientific">Gordonia polyisoprenivorans</name>
    <dbReference type="NCBI Taxonomy" id="84595"/>
    <lineage>
        <taxon>Bacteria</taxon>
        <taxon>Bacillati</taxon>
        <taxon>Actinomycetota</taxon>
        <taxon>Actinomycetes</taxon>
        <taxon>Mycobacteriales</taxon>
        <taxon>Gordoniaceae</taxon>
        <taxon>Gordonia</taxon>
    </lineage>
</organism>
<evidence type="ECO:0000256" key="7">
    <source>
        <dbReference type="ARBA" id="ARBA00022824"/>
    </source>
</evidence>
<comment type="subcellular location">
    <subcellularLocation>
        <location evidence="2">Endoplasmic reticulum membrane</location>
        <topology evidence="2">Single-pass type II membrane protein</topology>
    </subcellularLocation>
    <subcellularLocation>
        <location evidence="1">Golgi apparatus membrane</location>
        <topology evidence="1">Single-pass type II membrane protein</topology>
    </subcellularLocation>
</comment>
<evidence type="ECO:0000313" key="17">
    <source>
        <dbReference type="Proteomes" id="UP000563898"/>
    </source>
</evidence>
<dbReference type="GO" id="GO:0015012">
    <property type="term" value="P:heparan sulfate proteoglycan biosynthetic process"/>
    <property type="evidence" value="ECO:0007669"/>
    <property type="project" value="TreeGrafter"/>
</dbReference>
<dbReference type="OMA" id="ENHANHH"/>
<evidence type="ECO:0000256" key="9">
    <source>
        <dbReference type="ARBA" id="ARBA00022989"/>
    </source>
</evidence>
<evidence type="ECO:0000256" key="2">
    <source>
        <dbReference type="ARBA" id="ARBA00004648"/>
    </source>
</evidence>
<keyword evidence="3 16" id="KW-0328">Glycosyltransferase</keyword>
<dbReference type="GeneID" id="90159360"/>
<evidence type="ECO:0000256" key="15">
    <source>
        <dbReference type="SAM" id="MobiDB-lite"/>
    </source>
</evidence>
<keyword evidence="12" id="KW-1015">Disulfide bond</keyword>
<evidence type="ECO:0000256" key="1">
    <source>
        <dbReference type="ARBA" id="ARBA00004323"/>
    </source>
</evidence>
<keyword evidence="4 16" id="KW-0808">Transferase</keyword>
<dbReference type="Proteomes" id="UP000563898">
    <property type="component" value="Unassembled WGS sequence"/>
</dbReference>
<evidence type="ECO:0000256" key="8">
    <source>
        <dbReference type="ARBA" id="ARBA00022968"/>
    </source>
</evidence>
<dbReference type="EMBL" id="JAAXPC010000006">
    <property type="protein sequence ID" value="NKY02311.1"/>
    <property type="molecule type" value="Genomic_DNA"/>
</dbReference>
<evidence type="ECO:0000256" key="14">
    <source>
        <dbReference type="ARBA" id="ARBA00042865"/>
    </source>
</evidence>
<proteinExistence type="predicted"/>
<dbReference type="AlphaFoldDB" id="A0A846WPV6"/>
<evidence type="ECO:0000256" key="6">
    <source>
        <dbReference type="ARBA" id="ARBA00022723"/>
    </source>
</evidence>
<evidence type="ECO:0000256" key="10">
    <source>
        <dbReference type="ARBA" id="ARBA00023034"/>
    </source>
</evidence>
<comment type="caution">
    <text evidence="16">The sequence shown here is derived from an EMBL/GenBank/DDBJ whole genome shotgun (WGS) entry which is preliminary data.</text>
</comment>
<dbReference type="InterPro" id="IPR003406">
    <property type="entry name" value="Glyco_trans_14"/>
</dbReference>
<feature type="compositionally biased region" description="Basic and acidic residues" evidence="15">
    <location>
        <begin position="301"/>
        <end position="324"/>
    </location>
</feature>
<dbReference type="PANTHER" id="PTHR46025">
    <property type="entry name" value="XYLOSYLTRANSFERASE OXT"/>
    <property type="match status" value="1"/>
</dbReference>
<evidence type="ECO:0000256" key="3">
    <source>
        <dbReference type="ARBA" id="ARBA00022676"/>
    </source>
</evidence>
<accession>A0A846WPV6</accession>
<dbReference type="InterPro" id="IPR043538">
    <property type="entry name" value="XYLT"/>
</dbReference>
<dbReference type="RefSeq" id="WP_006370074.1">
    <property type="nucleotide sequence ID" value="NZ_CP073075.1"/>
</dbReference>
<keyword evidence="8" id="KW-0735">Signal-anchor</keyword>
<keyword evidence="13" id="KW-0325">Glycoprotein</keyword>
<keyword evidence="10" id="KW-0333">Golgi apparatus</keyword>
<evidence type="ECO:0000256" key="12">
    <source>
        <dbReference type="ARBA" id="ARBA00023157"/>
    </source>
</evidence>
<keyword evidence="11" id="KW-0472">Membrane</keyword>
<dbReference type="GO" id="GO:0016020">
    <property type="term" value="C:membrane"/>
    <property type="evidence" value="ECO:0007669"/>
    <property type="project" value="InterPro"/>
</dbReference>
<reference evidence="16 17" key="1">
    <citation type="submission" date="2020-04" db="EMBL/GenBank/DDBJ databases">
        <title>MicrobeNet Type strains.</title>
        <authorList>
            <person name="Nicholson A.C."/>
        </authorList>
    </citation>
    <scope>NUCLEOTIDE SEQUENCE [LARGE SCALE GENOMIC DNA]</scope>
    <source>
        <strain evidence="16 17">ATCC BAA-14</strain>
    </source>
</reference>
<evidence type="ECO:0000256" key="4">
    <source>
        <dbReference type="ARBA" id="ARBA00022679"/>
    </source>
</evidence>
<evidence type="ECO:0000313" key="16">
    <source>
        <dbReference type="EMBL" id="NKY02311.1"/>
    </source>
</evidence>
<dbReference type="Pfam" id="PF02485">
    <property type="entry name" value="Branch"/>
    <property type="match status" value="1"/>
</dbReference>
<sequence>MTPRFAVYIAAHDKPALFADLVASLHHPQIDVYAHVDRAVDSRPFHEAVRAVLPEAVHPVRFVAERDRIRVNWGGISLVSASLRLLALSTGSGRVYHRHSLLSGTDLLLRPLPQLIDAWSGDVEFLRVDCALDSGPHRATVDRYHFPDHPSLRRLSGRIPRPPIERRLYRGSNWWSLTDAAIGIIARTLADDPGWLRDLRFASCPDEIVFHSILMGSARAPAIGQNYAECVHDNYRHPESDCVHSDVTIHGQHYIDWTDPDGVSPPDLDVEALRRALDGPALFARKVPSGWTWRTGPLPDGDTRDGDTTGRDTTGSDRPTRVRA</sequence>
<keyword evidence="9" id="KW-1133">Transmembrane helix</keyword>
<keyword evidence="5" id="KW-0812">Transmembrane</keyword>
<evidence type="ECO:0000256" key="13">
    <source>
        <dbReference type="ARBA" id="ARBA00023180"/>
    </source>
</evidence>
<gene>
    <name evidence="16" type="ORF">HGA05_12050</name>
</gene>
<dbReference type="PANTHER" id="PTHR46025:SF3">
    <property type="entry name" value="XYLOSYLTRANSFERASE OXT"/>
    <property type="match status" value="1"/>
</dbReference>